<evidence type="ECO:0000313" key="3">
    <source>
        <dbReference type="EMBL" id="RYT82090.1"/>
    </source>
</evidence>
<dbReference type="Proteomes" id="UP000291191">
    <property type="component" value="Unassembled WGS sequence"/>
</dbReference>
<dbReference type="GO" id="GO:0016788">
    <property type="term" value="F:hydrolase activity, acting on ester bonds"/>
    <property type="evidence" value="ECO:0007669"/>
    <property type="project" value="UniProtKB-ARBA"/>
</dbReference>
<gene>
    <name evidence="2" type="ORF">DWZ95_19630</name>
    <name evidence="3" type="ORF">EAJ06_03625</name>
</gene>
<accession>A0A415MZY5</accession>
<proteinExistence type="predicted"/>
<comment type="caution">
    <text evidence="2">The sequence shown here is derived from an EMBL/GenBank/DDBJ whole genome shotgun (WGS) entry which is preliminary data.</text>
</comment>
<evidence type="ECO:0000313" key="5">
    <source>
        <dbReference type="Proteomes" id="UP000291191"/>
    </source>
</evidence>
<feature type="signal peptide" evidence="1">
    <location>
        <begin position="1"/>
        <end position="22"/>
    </location>
</feature>
<dbReference type="OrthoDB" id="1062066at2"/>
<keyword evidence="5" id="KW-1185">Reference proteome</keyword>
<dbReference type="Proteomes" id="UP000285013">
    <property type="component" value="Unassembled WGS sequence"/>
</dbReference>
<protein>
    <recommendedName>
        <fullName evidence="6">Sialate O-acetylesterase domain-containing protein</fullName>
    </recommendedName>
</protein>
<name>A0A415MZY5_9BACE</name>
<feature type="chain" id="PRO_5044602689" description="Sialate O-acetylesterase domain-containing protein" evidence="1">
    <location>
        <begin position="23"/>
        <end position="491"/>
    </location>
</feature>
<evidence type="ECO:0000313" key="2">
    <source>
        <dbReference type="EMBL" id="RHL88145.1"/>
    </source>
</evidence>
<organism evidence="2 4">
    <name type="scientific">Bacteroides intestinalis</name>
    <dbReference type="NCBI Taxonomy" id="329854"/>
    <lineage>
        <taxon>Bacteria</taxon>
        <taxon>Pseudomonadati</taxon>
        <taxon>Bacteroidota</taxon>
        <taxon>Bacteroidia</taxon>
        <taxon>Bacteroidales</taxon>
        <taxon>Bacteroidaceae</taxon>
        <taxon>Bacteroides</taxon>
    </lineage>
</organism>
<evidence type="ECO:0000313" key="4">
    <source>
        <dbReference type="Proteomes" id="UP000285013"/>
    </source>
</evidence>
<dbReference type="SUPFAM" id="SSF52266">
    <property type="entry name" value="SGNH hydrolase"/>
    <property type="match status" value="1"/>
</dbReference>
<reference evidence="3 5" key="2">
    <citation type="journal article" date="2019" name="Science, e1252229">
        <title>Invertible promoters mediate bacterial phase variation, antibiotic resistance, and host adaptation in the gut.</title>
        <authorList>
            <person name="Jiang X."/>
            <person name="Hall A.B."/>
            <person name="Arthur T.D."/>
            <person name="Plichta D.R."/>
            <person name="Covington C.T."/>
            <person name="Poyet M."/>
            <person name="Crothers J."/>
            <person name="Moses P.L."/>
            <person name="Tolonen A.C."/>
            <person name="Vlamakis H."/>
            <person name="Alm E.J."/>
            <person name="Xavier R.J."/>
        </authorList>
    </citation>
    <scope>NUCLEOTIDE SEQUENCE [LARGE SCALE GENOMIC DNA]</scope>
    <source>
        <strain evidence="3">Bf_0095</strain>
        <strain evidence="5">bf_0095</strain>
    </source>
</reference>
<sequence>MRTTIFVIELCSILFCCTSLFASEKDKDRTFIHFIMNGQSLSTGHQSYPVISTEHFKGNYMLGNQVWINYGNTGELKFEPLVGTVSEAFAHEKHFKSRRAGTIAECPLLGAVNHLRLKQPKMPRILATSVGVSGASVEELSKESETRTAYKEFVTSLQSVARIAAQTDAKIICPAIFWMQGEFNYDPNPEKGLRANVPNTTEKREYKKLLVNIKNNMQKDIQRQYGQTDKPVFITYQTGAQYMRDTLSISMAQLEAANEYDDIICAGPIYPMTDRGGHLDSNGYRWFGEMLGKVYYQSQVQGKPFQPLQPTVIARETLPTQIRIKYHVPVRPLVFDVNLVPKIKDYGFEIYLRDYRQENKQIIKQVEIDGDDVVLTCEQPLVGDVIVVYAGTRSFIEDRPKGKDGLQGHGNLRDSDPYKAFFKYEDLDEVHKNGTFIHPRDSFETRLRPDYEPRERKGKVIYGKKYPLYNFSVGFYYKLPAESKQISVLGN</sequence>
<dbReference type="AlphaFoldDB" id="A0A415MZY5"/>
<dbReference type="EMBL" id="RCXO01000003">
    <property type="protein sequence ID" value="RYT82090.1"/>
    <property type="molecule type" value="Genomic_DNA"/>
</dbReference>
<dbReference type="Gene3D" id="3.40.50.1110">
    <property type="entry name" value="SGNH hydrolase"/>
    <property type="match status" value="1"/>
</dbReference>
<dbReference type="InterPro" id="IPR036514">
    <property type="entry name" value="SGNH_hydro_sf"/>
</dbReference>
<evidence type="ECO:0000256" key="1">
    <source>
        <dbReference type="SAM" id="SignalP"/>
    </source>
</evidence>
<evidence type="ECO:0008006" key="6">
    <source>
        <dbReference type="Google" id="ProtNLM"/>
    </source>
</evidence>
<dbReference type="RefSeq" id="WP_021968040.1">
    <property type="nucleotide sequence ID" value="NZ_DAWCKB010000343.1"/>
</dbReference>
<dbReference type="EMBL" id="QRPE01000030">
    <property type="protein sequence ID" value="RHL88145.1"/>
    <property type="molecule type" value="Genomic_DNA"/>
</dbReference>
<reference evidence="2 4" key="1">
    <citation type="submission" date="2018-08" db="EMBL/GenBank/DDBJ databases">
        <title>A genome reference for cultivated species of the human gut microbiota.</title>
        <authorList>
            <person name="Zou Y."/>
            <person name="Xue W."/>
            <person name="Luo G."/>
        </authorList>
    </citation>
    <scope>NUCLEOTIDE SEQUENCE [LARGE SCALE GENOMIC DNA]</scope>
    <source>
        <strain evidence="2 4">AF36-16BH</strain>
    </source>
</reference>
<keyword evidence="1" id="KW-0732">Signal</keyword>